<dbReference type="GO" id="GO:0003727">
    <property type="term" value="F:single-stranded RNA binding"/>
    <property type="evidence" value="ECO:0007669"/>
    <property type="project" value="InterPro"/>
</dbReference>
<evidence type="ECO:0000256" key="5">
    <source>
        <dbReference type="SAM" id="MobiDB-lite"/>
    </source>
</evidence>
<dbReference type="GO" id="GO:0003677">
    <property type="term" value="F:DNA binding"/>
    <property type="evidence" value="ECO:0007669"/>
    <property type="project" value="UniProtKB-KW"/>
</dbReference>
<dbReference type="GO" id="GO:0043023">
    <property type="term" value="F:ribosomal large subunit binding"/>
    <property type="evidence" value="ECO:0007669"/>
    <property type="project" value="InterPro"/>
</dbReference>
<feature type="region of interest" description="Disordered" evidence="5">
    <location>
        <begin position="78"/>
        <end position="133"/>
    </location>
</feature>
<dbReference type="STRING" id="1265313.HRUBRA_02600"/>
<dbReference type="AlphaFoldDB" id="A0A095WVZ2"/>
<dbReference type="RefSeq" id="WP_035517743.1">
    <property type="nucleotide sequence ID" value="NZ_KN234787.1"/>
</dbReference>
<keyword evidence="8" id="KW-1185">Reference proteome</keyword>
<evidence type="ECO:0000259" key="6">
    <source>
        <dbReference type="SMART" id="SM00363"/>
    </source>
</evidence>
<keyword evidence="3 4" id="KW-0238">DNA-binding</keyword>
<keyword evidence="2 4" id="KW-0694">RNA-binding</keyword>
<gene>
    <name evidence="7" type="ORF">HRUBRA_02600</name>
</gene>
<comment type="similarity">
    <text evidence="1 4">Belongs to the HSP15 family.</text>
</comment>
<dbReference type="Proteomes" id="UP000029640">
    <property type="component" value="Unassembled WGS sequence"/>
</dbReference>
<name>A0A095WVZ2_9GAMM</name>
<dbReference type="Pfam" id="PF01479">
    <property type="entry name" value="S4"/>
    <property type="match status" value="1"/>
</dbReference>
<evidence type="ECO:0000256" key="2">
    <source>
        <dbReference type="ARBA" id="ARBA00022884"/>
    </source>
</evidence>
<accession>A0A095WVZ2</accession>
<proteinExistence type="inferred from homology"/>
<dbReference type="eggNOG" id="COG1188">
    <property type="taxonomic scope" value="Bacteria"/>
</dbReference>
<keyword evidence="7" id="KW-0346">Stress response</keyword>
<dbReference type="Gene3D" id="3.10.290.10">
    <property type="entry name" value="RNA-binding S4 domain"/>
    <property type="match status" value="1"/>
</dbReference>
<dbReference type="OrthoDB" id="9797176at2"/>
<comment type="caution">
    <text evidence="7">The sequence shown here is derived from an EMBL/GenBank/DDBJ whole genome shotgun (WGS) entry which is preliminary data.</text>
</comment>
<dbReference type="SMART" id="SM00363">
    <property type="entry name" value="S4"/>
    <property type="match status" value="1"/>
</dbReference>
<dbReference type="CDD" id="cd00165">
    <property type="entry name" value="S4"/>
    <property type="match status" value="1"/>
</dbReference>
<reference evidence="7 8" key="1">
    <citation type="journal article" date="2014" name="Genome Announc.">
        <title>Genome Sequence of Gammaproteobacterial Pseudohaliea rubra Type Strain DSM 19751, Isolated from Coastal Seawater of the Mediterranean Sea.</title>
        <authorList>
            <person name="Spring S."/>
            <person name="Fiebig A."/>
            <person name="Riedel T."/>
            <person name="Goker M."/>
            <person name="Klenk H.P."/>
        </authorList>
    </citation>
    <scope>NUCLEOTIDE SEQUENCE [LARGE SCALE GENOMIC DNA]</scope>
    <source>
        <strain evidence="7 8">DSM 19751</strain>
    </source>
</reference>
<dbReference type="GO" id="GO:0034605">
    <property type="term" value="P:cellular response to heat"/>
    <property type="evidence" value="ECO:0007669"/>
    <property type="project" value="InterPro"/>
</dbReference>
<organism evidence="7 8">
    <name type="scientific">Pseudohaliea rubra DSM 19751</name>
    <dbReference type="NCBI Taxonomy" id="1265313"/>
    <lineage>
        <taxon>Bacteria</taxon>
        <taxon>Pseudomonadati</taxon>
        <taxon>Pseudomonadota</taxon>
        <taxon>Gammaproteobacteria</taxon>
        <taxon>Cellvibrionales</taxon>
        <taxon>Halieaceae</taxon>
        <taxon>Pseudohaliea</taxon>
    </lineage>
</organism>
<evidence type="ECO:0000313" key="7">
    <source>
        <dbReference type="EMBL" id="KGE02819.1"/>
    </source>
</evidence>
<evidence type="ECO:0000256" key="1">
    <source>
        <dbReference type="ARBA" id="ARBA00008396"/>
    </source>
</evidence>
<dbReference type="InterPro" id="IPR002942">
    <property type="entry name" value="S4_RNA-bd"/>
</dbReference>
<evidence type="ECO:0000313" key="8">
    <source>
        <dbReference type="Proteomes" id="UP000029640"/>
    </source>
</evidence>
<sequence>MNSAPLTRLRIDKWLWAARFFKTRSLAKAAIEGGKVQMDGQRLKVSKEIAAGDVLRIRQGRDDREVTVLALSDQRRGAPEAQALYEESPDSIARREAAAEARRAAGGITPNPQRRPSKRERRQIHRFKDVSGS</sequence>
<evidence type="ECO:0000256" key="3">
    <source>
        <dbReference type="ARBA" id="ARBA00023125"/>
    </source>
</evidence>
<feature type="domain" description="RNA-binding S4" evidence="6">
    <location>
        <begin position="9"/>
        <end position="72"/>
    </location>
</feature>
<protein>
    <recommendedName>
        <fullName evidence="4">Heat shock protein 15</fullName>
    </recommendedName>
</protein>
<dbReference type="PATRIC" id="fig|1265313.6.peg.2563"/>
<dbReference type="InterPro" id="IPR036986">
    <property type="entry name" value="S4_RNA-bd_sf"/>
</dbReference>
<dbReference type="EMBL" id="AUVB01000082">
    <property type="protein sequence ID" value="KGE02819.1"/>
    <property type="molecule type" value="Genomic_DNA"/>
</dbReference>
<dbReference type="SUPFAM" id="SSF55174">
    <property type="entry name" value="Alpha-L RNA-binding motif"/>
    <property type="match status" value="1"/>
</dbReference>
<dbReference type="InterPro" id="IPR025708">
    <property type="entry name" value="HSP15"/>
</dbReference>
<evidence type="ECO:0000256" key="4">
    <source>
        <dbReference type="PIRNR" id="PIRNR016821"/>
    </source>
</evidence>
<feature type="compositionally biased region" description="Basic residues" evidence="5">
    <location>
        <begin position="115"/>
        <end position="125"/>
    </location>
</feature>
<dbReference type="PIRSF" id="PIRSF016821">
    <property type="entry name" value="HSP15"/>
    <property type="match status" value="1"/>
</dbReference>
<feature type="compositionally biased region" description="Basic and acidic residues" evidence="5">
    <location>
        <begin position="92"/>
        <end position="103"/>
    </location>
</feature>
<dbReference type="HOGENOM" id="CLU_101003_2_1_6"/>
<dbReference type="PROSITE" id="PS50889">
    <property type="entry name" value="S4"/>
    <property type="match status" value="1"/>
</dbReference>